<evidence type="ECO:0000256" key="6">
    <source>
        <dbReference type="ARBA" id="ARBA00023136"/>
    </source>
</evidence>
<evidence type="ECO:0000256" key="1">
    <source>
        <dbReference type="ARBA" id="ARBA00004651"/>
    </source>
</evidence>
<dbReference type="Gene3D" id="1.20.1250.20">
    <property type="entry name" value="MFS general substrate transporter like domains"/>
    <property type="match status" value="2"/>
</dbReference>
<dbReference type="InterPro" id="IPR005267">
    <property type="entry name" value="G3P_transporter"/>
</dbReference>
<dbReference type="PROSITE" id="PS50850">
    <property type="entry name" value="MFS"/>
    <property type="match status" value="1"/>
</dbReference>
<evidence type="ECO:0000256" key="8">
    <source>
        <dbReference type="SAM" id="Phobius"/>
    </source>
</evidence>
<comment type="subcellular location">
    <subcellularLocation>
        <location evidence="1">Cell membrane</location>
        <topology evidence="1">Multi-pass membrane protein</topology>
    </subcellularLocation>
</comment>
<dbReference type="Proteomes" id="UP000251313">
    <property type="component" value="Unassembled WGS sequence"/>
</dbReference>
<protein>
    <recommendedName>
        <fullName evidence="7">Glycerol-3-phosphate transporter</fullName>
    </recommendedName>
</protein>
<dbReference type="InterPro" id="IPR021159">
    <property type="entry name" value="Sugar-P_transporter_CS"/>
</dbReference>
<dbReference type="NCBIfam" id="NF008433">
    <property type="entry name" value="PRK11273.1"/>
    <property type="match status" value="1"/>
</dbReference>
<comment type="caution">
    <text evidence="10">The sequence shown here is derived from an EMBL/GenBank/DDBJ whole genome shotgun (WGS) entry which is preliminary data.</text>
</comment>
<feature type="transmembrane region" description="Helical" evidence="8">
    <location>
        <begin position="28"/>
        <end position="45"/>
    </location>
</feature>
<dbReference type="CDD" id="cd17345">
    <property type="entry name" value="MFS_GlpT"/>
    <property type="match status" value="1"/>
</dbReference>
<dbReference type="InterPro" id="IPR011701">
    <property type="entry name" value="MFS"/>
</dbReference>
<dbReference type="AlphaFoldDB" id="A0AB38G1J0"/>
<dbReference type="PIRSF" id="PIRSF002808">
    <property type="entry name" value="Hexose_phosphate_transp"/>
    <property type="match status" value="1"/>
</dbReference>
<evidence type="ECO:0000256" key="5">
    <source>
        <dbReference type="ARBA" id="ARBA00022989"/>
    </source>
</evidence>
<feature type="transmembrane region" description="Helical" evidence="8">
    <location>
        <begin position="189"/>
        <end position="208"/>
    </location>
</feature>
<keyword evidence="3" id="KW-1003">Cell membrane</keyword>
<dbReference type="FunFam" id="1.20.1250.20:FF:000007">
    <property type="entry name" value="Glycerol-3-phosphate transporter"/>
    <property type="match status" value="1"/>
</dbReference>
<evidence type="ECO:0000256" key="3">
    <source>
        <dbReference type="ARBA" id="ARBA00022475"/>
    </source>
</evidence>
<dbReference type="GO" id="GO:0015169">
    <property type="term" value="F:glycerol-3-phosphate transmembrane transporter activity"/>
    <property type="evidence" value="ECO:0007669"/>
    <property type="project" value="UniProtKB-UniRule"/>
</dbReference>
<feature type="transmembrane region" description="Helical" evidence="8">
    <location>
        <begin position="65"/>
        <end position="82"/>
    </location>
</feature>
<accession>A0AB38G1J0</accession>
<name>A0AB38G1J0_9ENTR</name>
<dbReference type="InterPro" id="IPR020846">
    <property type="entry name" value="MFS_dom"/>
</dbReference>
<dbReference type="GO" id="GO:0005886">
    <property type="term" value="C:plasma membrane"/>
    <property type="evidence" value="ECO:0007669"/>
    <property type="project" value="UniProtKB-SubCell"/>
</dbReference>
<feature type="transmembrane region" description="Helical" evidence="8">
    <location>
        <begin position="255"/>
        <end position="273"/>
    </location>
</feature>
<dbReference type="InterPro" id="IPR051337">
    <property type="entry name" value="OPA_Antiporter"/>
</dbReference>
<feature type="transmembrane region" description="Helical" evidence="8">
    <location>
        <begin position="94"/>
        <end position="113"/>
    </location>
</feature>
<evidence type="ECO:0000256" key="7">
    <source>
        <dbReference type="NCBIfam" id="TIGR00712"/>
    </source>
</evidence>
<evidence type="ECO:0000259" key="9">
    <source>
        <dbReference type="PROSITE" id="PS50850"/>
    </source>
</evidence>
<keyword evidence="4 8" id="KW-0812">Transmembrane</keyword>
<dbReference type="PROSITE" id="PS00942">
    <property type="entry name" value="GLPT"/>
    <property type="match status" value="1"/>
</dbReference>
<organism evidence="10 11">
    <name type="scientific">Yokenella regensburgei</name>
    <dbReference type="NCBI Taxonomy" id="158877"/>
    <lineage>
        <taxon>Bacteria</taxon>
        <taxon>Pseudomonadati</taxon>
        <taxon>Pseudomonadota</taxon>
        <taxon>Gammaproteobacteria</taxon>
        <taxon>Enterobacterales</taxon>
        <taxon>Enterobacteriaceae</taxon>
        <taxon>Yokenella</taxon>
    </lineage>
</organism>
<comment type="similarity">
    <text evidence="2">Belongs to the major facilitator superfamily. Organophosphate:Pi antiporter (OPA) (TC 2.A.1.4) family.</text>
</comment>
<dbReference type="SUPFAM" id="SSF103473">
    <property type="entry name" value="MFS general substrate transporter"/>
    <property type="match status" value="1"/>
</dbReference>
<sequence>MWKLFEPPRHKEKISDKKIDSEYKKMRFQLFIGIFLGYAGYYFVRNNFALAEPHLIRQGFSHADVGIALSAVGIAYGLSKFFMGNISDRANARIFLPFGLLLSGLVMLFMGFVPWAMSSVTVMFILLFINGWLQGMGWPPCGRVMVHWWTKKERGRIVAVWNCAHNVGGAVPSLLFILGMWWLKDWRSAIYLPAFAAIVLSVIAFILVRDTPQSCGLPSVEEWKNEYPEDYDAKRDEEEFSARDIFVTYVLKNKALWLIAFANIFVYLMRYGILNWSPAYLQEVKHFTVTQSSLAYAYFEYAGIPGTIICGWVSDKIFKTNRGAAGVVFMILVLICTIIYWINPPGHYGIDVACITAEGFLIYGPVMLIGLHALELVPKKAAGTAAGFTGLFGYLGGSTAANAIVGIMVDHFGWNGGFLTMIIGCIIAIILLAWTMLIEKKHHLEIQKKETELLAPRGI</sequence>
<evidence type="ECO:0000313" key="11">
    <source>
        <dbReference type="Proteomes" id="UP000251313"/>
    </source>
</evidence>
<gene>
    <name evidence="10" type="primary">glpT_2</name>
    <name evidence="10" type="ORF">NCTC11967_04071</name>
</gene>
<dbReference type="InterPro" id="IPR036259">
    <property type="entry name" value="MFS_trans_sf"/>
</dbReference>
<dbReference type="RefSeq" id="WP_006820640.1">
    <property type="nucleotide sequence ID" value="NZ_CABKQJ010000016.1"/>
</dbReference>
<dbReference type="InterPro" id="IPR000849">
    <property type="entry name" value="Sugar_P_transporter"/>
</dbReference>
<dbReference type="EMBL" id="UAVL01000020">
    <property type="protein sequence ID" value="SQA65054.1"/>
    <property type="molecule type" value="Genomic_DNA"/>
</dbReference>
<dbReference type="NCBIfam" id="TIGR00712">
    <property type="entry name" value="glpT"/>
    <property type="match status" value="1"/>
</dbReference>
<keyword evidence="5 8" id="KW-1133">Transmembrane helix</keyword>
<dbReference type="NCBIfam" id="TIGR00881">
    <property type="entry name" value="2A0104"/>
    <property type="match status" value="1"/>
</dbReference>
<evidence type="ECO:0000256" key="4">
    <source>
        <dbReference type="ARBA" id="ARBA00022692"/>
    </source>
</evidence>
<feature type="transmembrane region" description="Helical" evidence="8">
    <location>
        <begin position="325"/>
        <end position="342"/>
    </location>
</feature>
<feature type="transmembrane region" description="Helical" evidence="8">
    <location>
        <begin position="386"/>
        <end position="409"/>
    </location>
</feature>
<evidence type="ECO:0000256" key="2">
    <source>
        <dbReference type="ARBA" id="ARBA00009598"/>
    </source>
</evidence>
<proteinExistence type="inferred from homology"/>
<dbReference type="Pfam" id="PF07690">
    <property type="entry name" value="MFS_1"/>
    <property type="match status" value="1"/>
</dbReference>
<dbReference type="GO" id="GO:0061513">
    <property type="term" value="F:glucose 6-phosphate:phosphate antiporter activity"/>
    <property type="evidence" value="ECO:0007669"/>
    <property type="project" value="TreeGrafter"/>
</dbReference>
<feature type="transmembrane region" description="Helical" evidence="8">
    <location>
        <begin position="415"/>
        <end position="438"/>
    </location>
</feature>
<dbReference type="GO" id="GO:0035435">
    <property type="term" value="P:phosphate ion transmembrane transport"/>
    <property type="evidence" value="ECO:0007669"/>
    <property type="project" value="TreeGrafter"/>
</dbReference>
<dbReference type="PANTHER" id="PTHR43826">
    <property type="entry name" value="GLUCOSE-6-PHOSPHATE EXCHANGER SLC37A4"/>
    <property type="match status" value="1"/>
</dbReference>
<reference evidence="10 11" key="1">
    <citation type="submission" date="2018-06" db="EMBL/GenBank/DDBJ databases">
        <authorList>
            <consortium name="Pathogen Informatics"/>
            <person name="Doyle S."/>
        </authorList>
    </citation>
    <scope>NUCLEOTIDE SEQUENCE [LARGE SCALE GENOMIC DNA]</scope>
    <source>
        <strain evidence="10 11">NCTC11967</strain>
    </source>
</reference>
<keyword evidence="6 8" id="KW-0472">Membrane</keyword>
<evidence type="ECO:0000313" key="10">
    <source>
        <dbReference type="EMBL" id="SQA65054.1"/>
    </source>
</evidence>
<feature type="transmembrane region" description="Helical" evidence="8">
    <location>
        <begin position="159"/>
        <end position="183"/>
    </location>
</feature>
<dbReference type="PANTHER" id="PTHR43826:SF6">
    <property type="entry name" value="GLYCEROL-3-PHOSPHATE TRANSPORTER"/>
    <property type="match status" value="1"/>
</dbReference>
<feature type="transmembrane region" description="Helical" evidence="8">
    <location>
        <begin position="119"/>
        <end position="138"/>
    </location>
</feature>
<feature type="domain" description="Major facilitator superfamily (MFS) profile" evidence="9">
    <location>
        <begin position="26"/>
        <end position="442"/>
    </location>
</feature>
<feature type="transmembrane region" description="Helical" evidence="8">
    <location>
        <begin position="293"/>
        <end position="313"/>
    </location>
</feature>
<feature type="transmembrane region" description="Helical" evidence="8">
    <location>
        <begin position="348"/>
        <end position="374"/>
    </location>
</feature>